<organism evidence="6 7">
    <name type="scientific">Jiella pacifica</name>
    <dbReference type="NCBI Taxonomy" id="2696469"/>
    <lineage>
        <taxon>Bacteria</taxon>
        <taxon>Pseudomonadati</taxon>
        <taxon>Pseudomonadota</taxon>
        <taxon>Alphaproteobacteria</taxon>
        <taxon>Hyphomicrobiales</taxon>
        <taxon>Aurantimonadaceae</taxon>
        <taxon>Jiella</taxon>
    </lineage>
</organism>
<feature type="DNA-binding region" description="H-T-H motif" evidence="4">
    <location>
        <begin position="37"/>
        <end position="56"/>
    </location>
</feature>
<evidence type="ECO:0000256" key="2">
    <source>
        <dbReference type="ARBA" id="ARBA00023125"/>
    </source>
</evidence>
<evidence type="ECO:0000256" key="1">
    <source>
        <dbReference type="ARBA" id="ARBA00023015"/>
    </source>
</evidence>
<dbReference type="Pfam" id="PF00440">
    <property type="entry name" value="TetR_N"/>
    <property type="match status" value="1"/>
</dbReference>
<dbReference type="PANTHER" id="PTHR30055">
    <property type="entry name" value="HTH-TYPE TRANSCRIPTIONAL REGULATOR RUTR"/>
    <property type="match status" value="1"/>
</dbReference>
<dbReference type="GO" id="GO:0003700">
    <property type="term" value="F:DNA-binding transcription factor activity"/>
    <property type="evidence" value="ECO:0007669"/>
    <property type="project" value="TreeGrafter"/>
</dbReference>
<dbReference type="SUPFAM" id="SSF48498">
    <property type="entry name" value="Tetracyclin repressor-like, C-terminal domain"/>
    <property type="match status" value="1"/>
</dbReference>
<keyword evidence="3" id="KW-0804">Transcription</keyword>
<comment type="caution">
    <text evidence="6">The sequence shown here is derived from an EMBL/GenBank/DDBJ whole genome shotgun (WGS) entry which is preliminary data.</text>
</comment>
<evidence type="ECO:0000313" key="6">
    <source>
        <dbReference type="EMBL" id="NDW07720.1"/>
    </source>
</evidence>
<keyword evidence="1" id="KW-0805">Transcription regulation</keyword>
<dbReference type="PROSITE" id="PS50977">
    <property type="entry name" value="HTH_TETR_2"/>
    <property type="match status" value="1"/>
</dbReference>
<name>A0A6N9T8V3_9HYPH</name>
<reference evidence="6 7" key="1">
    <citation type="submission" date="2020-01" db="EMBL/GenBank/DDBJ databases">
        <title>Jiella pacifica sp. nov.</title>
        <authorList>
            <person name="Xue Z."/>
            <person name="Zhu S."/>
            <person name="Chen J."/>
            <person name="Yang J."/>
        </authorList>
    </citation>
    <scope>NUCLEOTIDE SEQUENCE [LARGE SCALE GENOMIC DNA]</scope>
    <source>
        <strain evidence="6 7">40Bstr34</strain>
    </source>
</reference>
<evidence type="ECO:0000256" key="3">
    <source>
        <dbReference type="ARBA" id="ARBA00023163"/>
    </source>
</evidence>
<evidence type="ECO:0000259" key="5">
    <source>
        <dbReference type="PROSITE" id="PS50977"/>
    </source>
</evidence>
<protein>
    <submittedName>
        <fullName evidence="6">TetR family transcriptional regulator</fullName>
    </submittedName>
</protein>
<dbReference type="PRINTS" id="PR00455">
    <property type="entry name" value="HTHTETR"/>
</dbReference>
<dbReference type="Proteomes" id="UP000469011">
    <property type="component" value="Unassembled WGS sequence"/>
</dbReference>
<dbReference type="InterPro" id="IPR009057">
    <property type="entry name" value="Homeodomain-like_sf"/>
</dbReference>
<dbReference type="InterPro" id="IPR050109">
    <property type="entry name" value="HTH-type_TetR-like_transc_reg"/>
</dbReference>
<sequence>MAARRSERQQAVSEHKRTLILDAARDVFAQDGLEGASLRAIAMRAGYAPAALYFHFDSKEAIYAEVLRGSLAALGDHVGRAVSEAAGPAERLRAAAMAFFRFYAENPGDLDLGFYLFRGGMKPKGLGRERDEDLNKALAAALNPIADAAVEAGASRSDAELLVVDTFAHATGLLLLLHTGRIRMFDASADERMEAYVGERVVRLTAGAK</sequence>
<dbReference type="SUPFAM" id="SSF46689">
    <property type="entry name" value="Homeodomain-like"/>
    <property type="match status" value="1"/>
</dbReference>
<evidence type="ECO:0000256" key="4">
    <source>
        <dbReference type="PROSITE-ProRule" id="PRU00335"/>
    </source>
</evidence>
<keyword evidence="7" id="KW-1185">Reference proteome</keyword>
<evidence type="ECO:0000313" key="7">
    <source>
        <dbReference type="Proteomes" id="UP000469011"/>
    </source>
</evidence>
<dbReference type="AlphaFoldDB" id="A0A6N9T8V3"/>
<dbReference type="RefSeq" id="WP_163466173.1">
    <property type="nucleotide sequence ID" value="NZ_JAAAMG010000036.1"/>
</dbReference>
<proteinExistence type="predicted"/>
<feature type="domain" description="HTH tetR-type" evidence="5">
    <location>
        <begin position="14"/>
        <end position="74"/>
    </location>
</feature>
<dbReference type="PANTHER" id="PTHR30055:SF234">
    <property type="entry name" value="HTH-TYPE TRANSCRIPTIONAL REGULATOR BETI"/>
    <property type="match status" value="1"/>
</dbReference>
<dbReference type="InterPro" id="IPR036271">
    <property type="entry name" value="Tet_transcr_reg_TetR-rel_C_sf"/>
</dbReference>
<dbReference type="GO" id="GO:0000976">
    <property type="term" value="F:transcription cis-regulatory region binding"/>
    <property type="evidence" value="ECO:0007669"/>
    <property type="project" value="TreeGrafter"/>
</dbReference>
<dbReference type="Gene3D" id="1.10.357.10">
    <property type="entry name" value="Tetracycline Repressor, domain 2"/>
    <property type="match status" value="1"/>
</dbReference>
<keyword evidence="2 4" id="KW-0238">DNA-binding</keyword>
<accession>A0A6N9T8V3</accession>
<dbReference type="EMBL" id="JAAAMG010000036">
    <property type="protein sequence ID" value="NDW07720.1"/>
    <property type="molecule type" value="Genomic_DNA"/>
</dbReference>
<dbReference type="InterPro" id="IPR001647">
    <property type="entry name" value="HTH_TetR"/>
</dbReference>
<gene>
    <name evidence="6" type="ORF">GTK09_25245</name>
</gene>
<dbReference type="Gene3D" id="1.10.10.60">
    <property type="entry name" value="Homeodomain-like"/>
    <property type="match status" value="1"/>
</dbReference>